<dbReference type="NCBIfam" id="TIGR01044">
    <property type="entry name" value="rplV_bact"/>
    <property type="match status" value="1"/>
</dbReference>
<dbReference type="HAMAP" id="MF_01331_B">
    <property type="entry name" value="Ribosomal_uL22_B"/>
    <property type="match status" value="1"/>
</dbReference>
<comment type="similarity">
    <text evidence="1 7 8">Belongs to the universal ribosomal protein uL22 family.</text>
</comment>
<comment type="function">
    <text evidence="7 10">This protein binds specifically to 23S rRNA; its binding is stimulated by other ribosomal proteins, e.g., L4, L17, and L20. It is important during the early stages of 50S assembly. It makes multiple contacts with different domains of the 23S rRNA in the assembled 50S subunit and ribosome.</text>
</comment>
<keyword evidence="3 7" id="KW-0694">RNA-binding</keyword>
<dbReference type="GO" id="GO:0022625">
    <property type="term" value="C:cytosolic large ribosomal subunit"/>
    <property type="evidence" value="ECO:0007669"/>
    <property type="project" value="TreeGrafter"/>
</dbReference>
<sequence>MQTSAKVNNLRISPRKLRLVVDVVRGLRAEEALQRLRFLNKAASQPVIKLIRSGVANAEHNFELAKDNLYVKEIRVDAAATLKRWMPRAHGRATPIRKRGSHLSLTLGEIKDSGVKTGKKPAAEAPVKLTELDKKPAEAIKPEQITSAQQDVFDTEAKDTSAEAVKEIQDTRREGRRGQARMEGGRKGFASRIFRRKSG</sequence>
<evidence type="ECO:0000256" key="1">
    <source>
        <dbReference type="ARBA" id="ARBA00009451"/>
    </source>
</evidence>
<dbReference type="PROSITE" id="PS00464">
    <property type="entry name" value="RIBOSOMAL_L22"/>
    <property type="match status" value="1"/>
</dbReference>
<dbReference type="PANTHER" id="PTHR13501:SF8">
    <property type="entry name" value="LARGE RIBOSOMAL SUBUNIT PROTEIN UL22M"/>
    <property type="match status" value="1"/>
</dbReference>
<keyword evidence="4 7" id="KW-0689">Ribosomal protein</keyword>
<dbReference type="Gene3D" id="3.90.470.10">
    <property type="entry name" value="Ribosomal protein L22/L17"/>
    <property type="match status" value="1"/>
</dbReference>
<dbReference type="InterPro" id="IPR018260">
    <property type="entry name" value="Ribosomal_uL22_CS"/>
</dbReference>
<organism evidence="12 13">
    <name type="scientific">Candidatus Falkowbacteria bacterium RIFCSPHIGHO2_02_FULL_45_15</name>
    <dbReference type="NCBI Taxonomy" id="1797987"/>
    <lineage>
        <taxon>Bacteria</taxon>
        <taxon>Candidatus Falkowiibacteriota</taxon>
    </lineage>
</organism>
<dbReference type="Proteomes" id="UP000177691">
    <property type="component" value="Unassembled WGS sequence"/>
</dbReference>
<dbReference type="EMBL" id="MFFU01000061">
    <property type="protein sequence ID" value="OGF14658.1"/>
    <property type="molecule type" value="Genomic_DNA"/>
</dbReference>
<comment type="function">
    <text evidence="7">The globular domain of the protein is located near the polypeptide exit tunnel on the outside of the subunit, while an extended beta-hairpin is found that lines the wall of the exit tunnel in the center of the 70S ribosome.</text>
</comment>
<dbReference type="InterPro" id="IPR005727">
    <property type="entry name" value="Ribosomal_uL22_bac/chlpt-type"/>
</dbReference>
<dbReference type="InterPro" id="IPR001063">
    <property type="entry name" value="Ribosomal_uL22"/>
</dbReference>
<protein>
    <recommendedName>
        <fullName evidence="6 7">Large ribosomal subunit protein uL22</fullName>
    </recommendedName>
</protein>
<evidence type="ECO:0000256" key="10">
    <source>
        <dbReference type="RuleBase" id="RU004008"/>
    </source>
</evidence>
<evidence type="ECO:0000256" key="4">
    <source>
        <dbReference type="ARBA" id="ARBA00022980"/>
    </source>
</evidence>
<evidence type="ECO:0000313" key="13">
    <source>
        <dbReference type="Proteomes" id="UP000177691"/>
    </source>
</evidence>
<evidence type="ECO:0000256" key="6">
    <source>
        <dbReference type="ARBA" id="ARBA00035207"/>
    </source>
</evidence>
<dbReference type="AlphaFoldDB" id="A0A1F5RJP8"/>
<evidence type="ECO:0000256" key="9">
    <source>
        <dbReference type="RuleBase" id="RU004006"/>
    </source>
</evidence>
<dbReference type="SUPFAM" id="SSF54843">
    <property type="entry name" value="Ribosomal protein L22"/>
    <property type="match status" value="1"/>
</dbReference>
<keyword evidence="2 7" id="KW-0699">rRNA-binding</keyword>
<reference evidence="12 13" key="1">
    <citation type="journal article" date="2016" name="Nat. Commun.">
        <title>Thousands of microbial genomes shed light on interconnected biogeochemical processes in an aquifer system.</title>
        <authorList>
            <person name="Anantharaman K."/>
            <person name="Brown C.T."/>
            <person name="Hug L.A."/>
            <person name="Sharon I."/>
            <person name="Castelle C.J."/>
            <person name="Probst A.J."/>
            <person name="Thomas B.C."/>
            <person name="Singh A."/>
            <person name="Wilkins M.J."/>
            <person name="Karaoz U."/>
            <person name="Brodie E.L."/>
            <person name="Williams K.H."/>
            <person name="Hubbard S.S."/>
            <person name="Banfield J.F."/>
        </authorList>
    </citation>
    <scope>NUCLEOTIDE SEQUENCE [LARGE SCALE GENOMIC DNA]</scope>
</reference>
<keyword evidence="5 7" id="KW-0687">Ribonucleoprotein</keyword>
<accession>A0A1F5RJP8</accession>
<dbReference type="InterPro" id="IPR047867">
    <property type="entry name" value="Ribosomal_uL22_bac/org-type"/>
</dbReference>
<dbReference type="GO" id="GO:0006412">
    <property type="term" value="P:translation"/>
    <property type="evidence" value="ECO:0007669"/>
    <property type="project" value="UniProtKB-UniRule"/>
</dbReference>
<dbReference type="Pfam" id="PF00237">
    <property type="entry name" value="Ribosomal_L22"/>
    <property type="match status" value="1"/>
</dbReference>
<dbReference type="CDD" id="cd00336">
    <property type="entry name" value="Ribosomal_L22"/>
    <property type="match status" value="1"/>
</dbReference>
<evidence type="ECO:0000256" key="3">
    <source>
        <dbReference type="ARBA" id="ARBA00022884"/>
    </source>
</evidence>
<evidence type="ECO:0000313" key="12">
    <source>
        <dbReference type="EMBL" id="OGF14658.1"/>
    </source>
</evidence>
<feature type="region of interest" description="Disordered" evidence="11">
    <location>
        <begin position="170"/>
        <end position="199"/>
    </location>
</feature>
<dbReference type="GO" id="GO:0003735">
    <property type="term" value="F:structural constituent of ribosome"/>
    <property type="evidence" value="ECO:0007669"/>
    <property type="project" value="InterPro"/>
</dbReference>
<dbReference type="PANTHER" id="PTHR13501">
    <property type="entry name" value="CHLOROPLAST 50S RIBOSOMAL PROTEIN L22-RELATED"/>
    <property type="match status" value="1"/>
</dbReference>
<comment type="subunit">
    <text evidence="7 9">Part of the 50S ribosomal subunit.</text>
</comment>
<dbReference type="GO" id="GO:0019843">
    <property type="term" value="F:rRNA binding"/>
    <property type="evidence" value="ECO:0007669"/>
    <property type="project" value="UniProtKB-UniRule"/>
</dbReference>
<evidence type="ECO:0000256" key="7">
    <source>
        <dbReference type="HAMAP-Rule" id="MF_01331"/>
    </source>
</evidence>
<comment type="caution">
    <text evidence="12">The sequence shown here is derived from an EMBL/GenBank/DDBJ whole genome shotgun (WGS) entry which is preliminary data.</text>
</comment>
<proteinExistence type="inferred from homology"/>
<evidence type="ECO:0000256" key="5">
    <source>
        <dbReference type="ARBA" id="ARBA00023274"/>
    </source>
</evidence>
<evidence type="ECO:0000256" key="11">
    <source>
        <dbReference type="SAM" id="MobiDB-lite"/>
    </source>
</evidence>
<gene>
    <name evidence="7" type="primary">rplV</name>
    <name evidence="12" type="ORF">A3D54_03240</name>
</gene>
<evidence type="ECO:0000256" key="2">
    <source>
        <dbReference type="ARBA" id="ARBA00022730"/>
    </source>
</evidence>
<name>A0A1F5RJP8_9BACT</name>
<dbReference type="InterPro" id="IPR036394">
    <property type="entry name" value="Ribosomal_uL22_sf"/>
</dbReference>
<evidence type="ECO:0000256" key="8">
    <source>
        <dbReference type="RuleBase" id="RU004005"/>
    </source>
</evidence>